<evidence type="ECO:0000259" key="4">
    <source>
        <dbReference type="PROSITE" id="PS50977"/>
    </source>
</evidence>
<keyword evidence="1" id="KW-0678">Repressor</keyword>
<name>A0A1W5ZRN0_9BACI</name>
<dbReference type="SUPFAM" id="SSF46689">
    <property type="entry name" value="Homeodomain-like"/>
    <property type="match status" value="1"/>
</dbReference>
<feature type="DNA-binding region" description="H-T-H motif" evidence="3">
    <location>
        <begin position="25"/>
        <end position="44"/>
    </location>
</feature>
<evidence type="ECO:0000256" key="2">
    <source>
        <dbReference type="ARBA" id="ARBA00023125"/>
    </source>
</evidence>
<dbReference type="PANTHER" id="PTHR43479">
    <property type="entry name" value="ACREF/ENVCD OPERON REPRESSOR-RELATED"/>
    <property type="match status" value="1"/>
</dbReference>
<dbReference type="Gene3D" id="1.10.357.10">
    <property type="entry name" value="Tetracycline Repressor, domain 2"/>
    <property type="match status" value="1"/>
</dbReference>
<evidence type="ECO:0000313" key="5">
    <source>
        <dbReference type="EMBL" id="ARI75939.1"/>
    </source>
</evidence>
<protein>
    <submittedName>
        <fullName evidence="5">TetR family transcriptional regulator</fullName>
    </submittedName>
</protein>
<keyword evidence="6" id="KW-1185">Reference proteome</keyword>
<evidence type="ECO:0000313" key="6">
    <source>
        <dbReference type="Proteomes" id="UP000192527"/>
    </source>
</evidence>
<dbReference type="Pfam" id="PF00440">
    <property type="entry name" value="TetR_N"/>
    <property type="match status" value="1"/>
</dbReference>
<dbReference type="AlphaFoldDB" id="A0A1W5ZRN0"/>
<organism evidence="5 6">
    <name type="scientific">Halobacillus mangrovi</name>
    <dbReference type="NCBI Taxonomy" id="402384"/>
    <lineage>
        <taxon>Bacteria</taxon>
        <taxon>Bacillati</taxon>
        <taxon>Bacillota</taxon>
        <taxon>Bacilli</taxon>
        <taxon>Bacillales</taxon>
        <taxon>Bacillaceae</taxon>
        <taxon>Halobacillus</taxon>
    </lineage>
</organism>
<keyword evidence="2 3" id="KW-0238">DNA-binding</keyword>
<evidence type="ECO:0000256" key="3">
    <source>
        <dbReference type="PROSITE-ProRule" id="PRU00335"/>
    </source>
</evidence>
<dbReference type="GO" id="GO:0003677">
    <property type="term" value="F:DNA binding"/>
    <property type="evidence" value="ECO:0007669"/>
    <property type="project" value="UniProtKB-UniRule"/>
</dbReference>
<dbReference type="Proteomes" id="UP000192527">
    <property type="component" value="Chromosome"/>
</dbReference>
<dbReference type="PROSITE" id="PS50977">
    <property type="entry name" value="HTH_TETR_2"/>
    <property type="match status" value="1"/>
</dbReference>
<sequence>MDQKSIHIIEQSIKLFAKKGFSSTSVQEIANECGMSKGAFYLHFKSKDALLLEIFNYYYERIQKKIDDIQSLDLGARTKFIRQMQITFEEIAEHREFIIMQIREQAIPFNENIDEFLKKTRFNSYLFYKRHLLAVYGKEVEEFLWEISLLLQGIFKGFMDLVIIENAKLDFKALSEAMLRRADYIVEGFKASGDHPVITESVMDQVIPKDYYQYELDEIIQRLIELQGQSSGEIKDTISVLLDELQKNDPRPAIVKGMLSNLDEVKSYQGLAGQIRTYFKL</sequence>
<accession>A0A1W5ZRN0</accession>
<reference evidence="5 6" key="1">
    <citation type="submission" date="2017-04" db="EMBL/GenBank/DDBJ databases">
        <title>The whole genome sequencing and assembly of Halobacillus mangrovi strain.</title>
        <authorList>
            <person name="Lee S.-J."/>
            <person name="Park M.-K."/>
            <person name="Kim J.-Y."/>
            <person name="Lee Y.-J."/>
            <person name="Yi H."/>
            <person name="Bahn Y.-S."/>
            <person name="Kim J.F."/>
            <person name="Lee D.-W."/>
        </authorList>
    </citation>
    <scope>NUCLEOTIDE SEQUENCE [LARGE SCALE GENOMIC DNA]</scope>
    <source>
        <strain evidence="5 6">KTB 131</strain>
    </source>
</reference>
<dbReference type="KEGG" id="hmn:HM131_03445"/>
<dbReference type="RefSeq" id="WP_085027964.1">
    <property type="nucleotide sequence ID" value="NZ_CP020772.1"/>
</dbReference>
<proteinExistence type="predicted"/>
<dbReference type="STRING" id="402384.HM131_03445"/>
<gene>
    <name evidence="5" type="ORF">HM131_03445</name>
</gene>
<dbReference type="PRINTS" id="PR00455">
    <property type="entry name" value="HTHTETR"/>
</dbReference>
<feature type="domain" description="HTH tetR-type" evidence="4">
    <location>
        <begin position="2"/>
        <end position="62"/>
    </location>
</feature>
<dbReference type="InterPro" id="IPR001647">
    <property type="entry name" value="HTH_TetR"/>
</dbReference>
<dbReference type="InterPro" id="IPR009057">
    <property type="entry name" value="Homeodomain-like_sf"/>
</dbReference>
<dbReference type="OrthoDB" id="9812993at2"/>
<dbReference type="PANTHER" id="PTHR43479:SF22">
    <property type="entry name" value="TRANSCRIPTIONAL REGULATOR, TETR FAMILY"/>
    <property type="match status" value="1"/>
</dbReference>
<dbReference type="EMBL" id="CP020772">
    <property type="protein sequence ID" value="ARI75939.1"/>
    <property type="molecule type" value="Genomic_DNA"/>
</dbReference>
<dbReference type="InterPro" id="IPR050624">
    <property type="entry name" value="HTH-type_Tx_Regulator"/>
</dbReference>
<evidence type="ECO:0000256" key="1">
    <source>
        <dbReference type="ARBA" id="ARBA00022491"/>
    </source>
</evidence>